<dbReference type="InterPro" id="IPR014937">
    <property type="entry name" value="DUF1810"/>
</dbReference>
<dbReference type="InterPro" id="IPR036287">
    <property type="entry name" value="Rv1873-like_sf"/>
</dbReference>
<dbReference type="RefSeq" id="WP_231044829.1">
    <property type="nucleotide sequence ID" value="NZ_CP106882.1"/>
</dbReference>
<dbReference type="EMBL" id="CP106882">
    <property type="protein sequence ID" value="UYG53601.1"/>
    <property type="molecule type" value="Genomic_DNA"/>
</dbReference>
<accession>A0ABY6GFC3</accession>
<reference evidence="1" key="1">
    <citation type="submission" date="2022-09" db="EMBL/GenBank/DDBJ databases">
        <title>The complete genome of Acidovorax sp. 5MLIR.</title>
        <authorList>
            <person name="Liu L."/>
            <person name="Yue J."/>
            <person name="Yang F."/>
            <person name="Yuan J."/>
            <person name="Li L."/>
        </authorList>
    </citation>
    <scope>NUCLEOTIDE SEQUENCE</scope>
    <source>
        <strain evidence="1">5MLIR</strain>
        <plasmid evidence="1">unnamed1</plasmid>
    </source>
</reference>
<evidence type="ECO:0000313" key="3">
    <source>
        <dbReference type="Proteomes" id="UP001162800"/>
    </source>
</evidence>
<dbReference type="Gene3D" id="1.25.40.380">
    <property type="entry name" value="Protein of unknown function DUF1810"/>
    <property type="match status" value="1"/>
</dbReference>
<dbReference type="SUPFAM" id="SSF140736">
    <property type="entry name" value="Rv1873-like"/>
    <property type="match status" value="1"/>
</dbReference>
<gene>
    <name evidence="2" type="ORF">M9799_17035</name>
    <name evidence="1" type="ORF">M9799_19770</name>
</gene>
<sequence length="137" mass="15708">MAHDFQHFIEAQEGVFEAAMQELRAGQKRTHWMWFVFPQLLGLGHSETSRRFGIDGLEEARRYLQHPVLGPRLEQAAQAAMQSNTPLARLFGTVDAQKFISSMTLFSRASAREDSIFAQILERLQTRDARTERMLEG</sequence>
<geneLocation type="plasmid" evidence="1 3">
    <name>unnamed1</name>
</geneLocation>
<name>A0ABY6GFC3_9BURK</name>
<dbReference type="EMBL" id="CP106882">
    <property type="protein sequence ID" value="UYG53646.1"/>
    <property type="molecule type" value="Genomic_DNA"/>
</dbReference>
<organism evidence="1 3">
    <name type="scientific">Comamonas endophytica</name>
    <dbReference type="NCBI Taxonomy" id="2949090"/>
    <lineage>
        <taxon>Bacteria</taxon>
        <taxon>Pseudomonadati</taxon>
        <taxon>Pseudomonadota</taxon>
        <taxon>Betaproteobacteria</taxon>
        <taxon>Burkholderiales</taxon>
        <taxon>Comamonadaceae</taxon>
        <taxon>Comamonas</taxon>
    </lineage>
</organism>
<dbReference type="Proteomes" id="UP001162800">
    <property type="component" value="Plasmid unnamed1"/>
</dbReference>
<proteinExistence type="predicted"/>
<evidence type="ECO:0000313" key="1">
    <source>
        <dbReference type="EMBL" id="UYG53601.1"/>
    </source>
</evidence>
<keyword evidence="1" id="KW-0614">Plasmid</keyword>
<keyword evidence="3" id="KW-1185">Reference proteome</keyword>
<protein>
    <submittedName>
        <fullName evidence="1">DUF1810 domain-containing protein</fullName>
    </submittedName>
</protein>
<evidence type="ECO:0000313" key="2">
    <source>
        <dbReference type="EMBL" id="UYG53646.1"/>
    </source>
</evidence>
<dbReference type="Pfam" id="PF08837">
    <property type="entry name" value="DUF1810"/>
    <property type="match status" value="1"/>
</dbReference>